<reference evidence="2" key="1">
    <citation type="journal article" date="2023" name="Plant J.">
        <title>Genome sequences and population genomics provide insights into the demographic history, inbreeding, and mutation load of two 'living fossil' tree species of Dipteronia.</title>
        <authorList>
            <person name="Feng Y."/>
            <person name="Comes H.P."/>
            <person name="Chen J."/>
            <person name="Zhu S."/>
            <person name="Lu R."/>
            <person name="Zhang X."/>
            <person name="Li P."/>
            <person name="Qiu J."/>
            <person name="Olsen K.M."/>
            <person name="Qiu Y."/>
        </authorList>
    </citation>
    <scope>NUCLEOTIDE SEQUENCE</scope>
    <source>
        <strain evidence="2">NBL</strain>
    </source>
</reference>
<keyword evidence="3" id="KW-1185">Reference proteome</keyword>
<dbReference type="GO" id="GO:0046872">
    <property type="term" value="F:metal ion binding"/>
    <property type="evidence" value="ECO:0007669"/>
    <property type="project" value="InterPro"/>
</dbReference>
<feature type="compositionally biased region" description="Basic and acidic residues" evidence="1">
    <location>
        <begin position="70"/>
        <end position="85"/>
    </location>
</feature>
<dbReference type="InterPro" id="IPR045868">
    <property type="entry name" value="Znf_C3H13/40"/>
</dbReference>
<sequence length="152" mass="16369">MQEAETGFAVNNCITITLSNSSPLALKDCDVFPDFKVSREKTEMQTISTPKKKKLHAGWDSTDVTIPEARGGRHQAESRQFEKKPSRWNVQLAQSNVDTEVEAANNGVPKGGKNVSAGFSSADKSKVLGSGSLLPSTGIAAHVIEQEVEIEV</sequence>
<dbReference type="PANTHER" id="PTHR38160">
    <property type="entry name" value="ZINC FINGER CCCH DOMAIN-CONTAINING PROTEIN 40"/>
    <property type="match status" value="1"/>
</dbReference>
<evidence type="ECO:0000313" key="2">
    <source>
        <dbReference type="EMBL" id="KAK3184332.1"/>
    </source>
</evidence>
<organism evidence="2 3">
    <name type="scientific">Dipteronia sinensis</name>
    <dbReference type="NCBI Taxonomy" id="43782"/>
    <lineage>
        <taxon>Eukaryota</taxon>
        <taxon>Viridiplantae</taxon>
        <taxon>Streptophyta</taxon>
        <taxon>Embryophyta</taxon>
        <taxon>Tracheophyta</taxon>
        <taxon>Spermatophyta</taxon>
        <taxon>Magnoliopsida</taxon>
        <taxon>eudicotyledons</taxon>
        <taxon>Gunneridae</taxon>
        <taxon>Pentapetalae</taxon>
        <taxon>rosids</taxon>
        <taxon>malvids</taxon>
        <taxon>Sapindales</taxon>
        <taxon>Sapindaceae</taxon>
        <taxon>Hippocastanoideae</taxon>
        <taxon>Acereae</taxon>
        <taxon>Dipteronia</taxon>
    </lineage>
</organism>
<accession>A0AAD9ZLP9</accession>
<feature type="region of interest" description="Disordered" evidence="1">
    <location>
        <begin position="46"/>
        <end position="86"/>
    </location>
</feature>
<comment type="caution">
    <text evidence="2">The sequence shown here is derived from an EMBL/GenBank/DDBJ whole genome shotgun (WGS) entry which is preliminary data.</text>
</comment>
<evidence type="ECO:0000256" key="1">
    <source>
        <dbReference type="SAM" id="MobiDB-lite"/>
    </source>
</evidence>
<dbReference type="PANTHER" id="PTHR38160:SF1">
    <property type="entry name" value="ZINC FINGER CCCH DOMAIN-CONTAINING PROTEIN 40"/>
    <property type="match status" value="1"/>
</dbReference>
<protein>
    <submittedName>
        <fullName evidence="2">Uncharacterized protein</fullName>
    </submittedName>
</protein>
<name>A0AAD9ZLP9_9ROSI</name>
<dbReference type="AlphaFoldDB" id="A0AAD9ZLP9"/>
<gene>
    <name evidence="2" type="ORF">Dsin_031618</name>
</gene>
<dbReference type="Proteomes" id="UP001281410">
    <property type="component" value="Unassembled WGS sequence"/>
</dbReference>
<dbReference type="EMBL" id="JANJYJ010000010">
    <property type="protein sequence ID" value="KAK3184332.1"/>
    <property type="molecule type" value="Genomic_DNA"/>
</dbReference>
<proteinExistence type="predicted"/>
<evidence type="ECO:0000313" key="3">
    <source>
        <dbReference type="Proteomes" id="UP001281410"/>
    </source>
</evidence>